<dbReference type="EMBL" id="BNJK01000001">
    <property type="protein sequence ID" value="GHO92157.1"/>
    <property type="molecule type" value="Genomic_DNA"/>
</dbReference>
<name>A0A8J3IIQ8_9CHLR</name>
<dbReference type="Gene3D" id="3.40.50.2000">
    <property type="entry name" value="Glycogen Phosphorylase B"/>
    <property type="match status" value="2"/>
</dbReference>
<gene>
    <name evidence="3" type="ORF">KSF_022050</name>
</gene>
<dbReference type="InterPro" id="IPR050194">
    <property type="entry name" value="Glycosyltransferase_grp1"/>
</dbReference>
<dbReference type="SUPFAM" id="SSF53756">
    <property type="entry name" value="UDP-Glycosyltransferase/glycogen phosphorylase"/>
    <property type="match status" value="1"/>
</dbReference>
<evidence type="ECO:0000259" key="2">
    <source>
        <dbReference type="Pfam" id="PF13439"/>
    </source>
</evidence>
<keyword evidence="4" id="KW-1185">Reference proteome</keyword>
<dbReference type="CDD" id="cd03801">
    <property type="entry name" value="GT4_PimA-like"/>
    <property type="match status" value="1"/>
</dbReference>
<proteinExistence type="predicted"/>
<evidence type="ECO:0000313" key="4">
    <source>
        <dbReference type="Proteomes" id="UP000597444"/>
    </source>
</evidence>
<dbReference type="Pfam" id="PF00534">
    <property type="entry name" value="Glycos_transf_1"/>
    <property type="match status" value="1"/>
</dbReference>
<dbReference type="InterPro" id="IPR028098">
    <property type="entry name" value="Glyco_trans_4-like_N"/>
</dbReference>
<dbReference type="PANTHER" id="PTHR45947">
    <property type="entry name" value="SULFOQUINOVOSYL TRANSFERASE SQD2"/>
    <property type="match status" value="1"/>
</dbReference>
<reference evidence="3" key="1">
    <citation type="submission" date="2020-10" db="EMBL/GenBank/DDBJ databases">
        <title>Taxonomic study of unclassified bacteria belonging to the class Ktedonobacteria.</title>
        <authorList>
            <person name="Yabe S."/>
            <person name="Wang C.M."/>
            <person name="Zheng Y."/>
            <person name="Sakai Y."/>
            <person name="Cavaletti L."/>
            <person name="Monciardini P."/>
            <person name="Donadio S."/>
        </authorList>
    </citation>
    <scope>NUCLEOTIDE SEQUENCE</scope>
    <source>
        <strain evidence="3">ID150040</strain>
    </source>
</reference>
<feature type="domain" description="Glycosyltransferase subfamily 4-like N-terminal" evidence="2">
    <location>
        <begin position="11"/>
        <end position="212"/>
    </location>
</feature>
<protein>
    <recommendedName>
        <fullName evidence="5">Glycosyltransferase family 1 protein</fullName>
    </recommendedName>
</protein>
<organism evidence="3 4">
    <name type="scientific">Reticulibacter mediterranei</name>
    <dbReference type="NCBI Taxonomy" id="2778369"/>
    <lineage>
        <taxon>Bacteria</taxon>
        <taxon>Bacillati</taxon>
        <taxon>Chloroflexota</taxon>
        <taxon>Ktedonobacteria</taxon>
        <taxon>Ktedonobacterales</taxon>
        <taxon>Reticulibacteraceae</taxon>
        <taxon>Reticulibacter</taxon>
    </lineage>
</organism>
<feature type="domain" description="Glycosyl transferase family 1" evidence="1">
    <location>
        <begin position="233"/>
        <end position="402"/>
    </location>
</feature>
<dbReference type="Proteomes" id="UP000597444">
    <property type="component" value="Unassembled WGS sequence"/>
</dbReference>
<dbReference type="InterPro" id="IPR001296">
    <property type="entry name" value="Glyco_trans_1"/>
</dbReference>
<comment type="caution">
    <text evidence="3">The sequence shown here is derived from an EMBL/GenBank/DDBJ whole genome shotgun (WGS) entry which is preliminary data.</text>
</comment>
<evidence type="ECO:0008006" key="5">
    <source>
        <dbReference type="Google" id="ProtNLM"/>
    </source>
</evidence>
<dbReference type="Pfam" id="PF13439">
    <property type="entry name" value="Glyco_transf_4"/>
    <property type="match status" value="1"/>
</dbReference>
<accession>A0A8J3IIQ8</accession>
<evidence type="ECO:0000313" key="3">
    <source>
        <dbReference type="EMBL" id="GHO92157.1"/>
    </source>
</evidence>
<evidence type="ECO:0000259" key="1">
    <source>
        <dbReference type="Pfam" id="PF00534"/>
    </source>
</evidence>
<dbReference type="AlphaFoldDB" id="A0A8J3IIQ8"/>
<dbReference type="GO" id="GO:0016757">
    <property type="term" value="F:glycosyltransferase activity"/>
    <property type="evidence" value="ECO:0007669"/>
    <property type="project" value="InterPro"/>
</dbReference>
<sequence>MLAQFYPPILGGTEQYVRALSIELVARGYDVAVATIWHEGLAHFEIDEGVRIHRIRSSMHRIPWLFGDERRHAPPFPDPELTLELQRVMQKEQPAIVHAHNWLVRSFLPLKVWNRTRLIISLHDYSLVCAKQALMYYDMPCSGPGITKCLGCATSHYGPIRGIPTALSNQVMGRIERGAADMFLAVSQAVAENNGLVGSNQPFQVIPNFIDRNIGDDTQRSQEDMSAYLAQLPDEGYLLYVGAFLQEKGVEVVLNAYTRMIDHICTTTDQDARKIPPLVLIGYQTAGWQVPQVPIIDNDNTHKILVFKDWPHSAVMEAWKRCSMALIPSIWSEPFGIVALEAMSMGKPIIASRIGGLSDIVVDKETGFLLPPGEDQALQEAIQYLLDNPEQRKHMGEMGRQRVQSFQTETVVPQIEQVYRDVVASASKRQ</sequence>
<dbReference type="PANTHER" id="PTHR45947:SF3">
    <property type="entry name" value="SULFOQUINOVOSYL TRANSFERASE SQD2"/>
    <property type="match status" value="1"/>
</dbReference>